<dbReference type="FunFam" id="3.30.160.60:FF:000624">
    <property type="entry name" value="zinc finger protein 697"/>
    <property type="match status" value="1"/>
</dbReference>
<feature type="domain" description="C2H2-type" evidence="9">
    <location>
        <begin position="1140"/>
        <end position="1167"/>
    </location>
</feature>
<keyword evidence="5" id="KW-0862">Zinc</keyword>
<dbReference type="PANTHER" id="PTHR24376:SF216">
    <property type="entry name" value="ZINC FINGER PROTEIN 420-LIKE"/>
    <property type="match status" value="1"/>
</dbReference>
<comment type="caution">
    <text evidence="10">The sequence shown here is derived from an EMBL/GenBank/DDBJ whole genome shotgun (WGS) entry which is preliminary data.</text>
</comment>
<keyword evidence="6" id="KW-0539">Nucleus</keyword>
<feature type="region of interest" description="Disordered" evidence="8">
    <location>
        <begin position="379"/>
        <end position="486"/>
    </location>
</feature>
<dbReference type="GO" id="GO:0005634">
    <property type="term" value="C:nucleus"/>
    <property type="evidence" value="ECO:0007669"/>
    <property type="project" value="UniProtKB-SubCell"/>
</dbReference>
<dbReference type="PROSITE" id="PS00028">
    <property type="entry name" value="ZINC_FINGER_C2H2_1"/>
    <property type="match status" value="6"/>
</dbReference>
<sequence length="1416" mass="159647">MERSLKRVRLDLNWVQQYLTSNTYPSGATPDEKRIIRKRAEGFRVVEDSLVFVGDQKRHAIEEPKKVPLTEEGKRAAIESIHILEDGSHLGLDRTIKTVMKSYYWVGMYNTARHYVNNCPVCLAKKAAASVHDSRIVFVDPNASVDDNSSFTDGSYYIEEASILDNCSDSMIQPLAPPVLYFWDKVELMLLGPFVKGKSRRYIVIFIDGFSLWTEAFVLEAISPSSVAHCIINLVCRFGVMNKLIYREVDNLKTAVLAAIDILRIDGDIDIGLESCRLENTVYFQKEVMQTVTDFVEHHPTDWFNCMELCLLPLRISCAQNAEYSPVYLAYGREPHFPIHLSHKTQSFEERNLSKDDKEETITNLMKTYKLFTKELSKASMPSDDNAGSAESSLVASTPKPVLDGQSDKGTTSWNGAMEEEESSDAKETPKRGRPAKRKPGSPMSKVFDEKRMKTSSGSGKRKAMEEEEEEEADEGEHIVDGSDIMANEVSENKKDKMDMDSYYDAIWLYKSSKKYPPNSSVGFKRVMRICAKNFDAQGEKLFYLVGKKRKLVVRRSEERWGLMKLAHVKADGSHISKKNMIERLANFFWKGMTIDSEAFVLACPSCDNWDPVYRADLSGKTKNIKDLSEDDKEEKTIDKPEVYKELKEYLSSGSFSAKASDSLKVDIRSVSGNFVVEGDHLYRTSGTKRPKKLVITSMVRRREIIEDCHLVRGRHADYQNTLKRVEDDYYWFGLKVDVKIFISMCCDFGNEKLSDIRKISRQNTLQRYFTFCDTFANQDSKMDDAVLPLLSMLEDYVSSEISPAKQDKVGPKTDESDEANTSTSETQKLTALTSTDAINAGEASTRLVNGIKIETQVQPDVTKDNQGIEAVKPVDGSVQDDILTQIPAESEESISPVKSEKRKLSDPVTLAAVRSILSYSEKSGMELDLDIAEAHEEEVVEEEAEDEVEDEEAEEEDGIMKSEDAIVNPVKPVKDDPDYTPGSAKSSKTPRPTLRCTVCDKVVHGPIKFAMHMYKHTGQKPFQCEKCGKKFTNNKTLRIHTRKHDGYLPYLCNQCGKGFPSIGSLKSHLRTHDRGGGMPVKCEFCNRMFAHRHLLERHRLNKHINLKTEFKCSECNKIFSYQRSLKRHFLSHHMGVKNHVCDLCGKCFYRKEYLTCHMQQHRGGADVVKGRKSRYRNLTGANMTAVKEERDSEEEEETFESDHETDSFKTRIVLQQDASGNLRVVDPAIEQEVKRMLASHMGDSLTDTMVVEIEQPGLITASGDQTVVQYEHDASEEKIVLEMSSDQKHLYQQYDDRTQTTILHIQDPGMEEQTLLHVSSDGQSYIVDSKAVGDYHRSPAVIALSSSGSSGNLYAYTTSQAEISLAGQQGEVTVGQTAVQYEVECVGDVGDAEAISAINLLAQASAAQFESTPQL</sequence>
<dbReference type="SMART" id="SM00355">
    <property type="entry name" value="ZnF_C2H2"/>
    <property type="match status" value="6"/>
</dbReference>
<dbReference type="Gene3D" id="3.30.160.60">
    <property type="entry name" value="Classic Zinc Finger"/>
    <property type="match status" value="3"/>
</dbReference>
<organism evidence="10 11">
    <name type="scientific">Sinanodonta woodiana</name>
    <name type="common">Chinese pond mussel</name>
    <name type="synonym">Anodonta woodiana</name>
    <dbReference type="NCBI Taxonomy" id="1069815"/>
    <lineage>
        <taxon>Eukaryota</taxon>
        <taxon>Metazoa</taxon>
        <taxon>Spiralia</taxon>
        <taxon>Lophotrochozoa</taxon>
        <taxon>Mollusca</taxon>
        <taxon>Bivalvia</taxon>
        <taxon>Autobranchia</taxon>
        <taxon>Heteroconchia</taxon>
        <taxon>Palaeoheterodonta</taxon>
        <taxon>Unionida</taxon>
        <taxon>Unionoidea</taxon>
        <taxon>Unionidae</taxon>
        <taxon>Unioninae</taxon>
        <taxon>Sinanodonta</taxon>
    </lineage>
</organism>
<feature type="region of interest" description="Disordered" evidence="8">
    <location>
        <begin position="939"/>
        <end position="991"/>
    </location>
</feature>
<dbReference type="EMBL" id="JBJQND010000005">
    <property type="protein sequence ID" value="KAL3875891.1"/>
    <property type="molecule type" value="Genomic_DNA"/>
</dbReference>
<dbReference type="Gene3D" id="1.10.340.70">
    <property type="match status" value="3"/>
</dbReference>
<dbReference type="GO" id="GO:0008270">
    <property type="term" value="F:zinc ion binding"/>
    <property type="evidence" value="ECO:0007669"/>
    <property type="project" value="UniProtKB-KW"/>
</dbReference>
<dbReference type="PANTHER" id="PTHR24376">
    <property type="entry name" value="ZINC FINGER PROTEIN"/>
    <property type="match status" value="1"/>
</dbReference>
<feature type="domain" description="C2H2-type" evidence="9">
    <location>
        <begin position="1111"/>
        <end position="1139"/>
    </location>
</feature>
<feature type="domain" description="C2H2-type" evidence="9">
    <location>
        <begin position="995"/>
        <end position="1022"/>
    </location>
</feature>
<evidence type="ECO:0000313" key="10">
    <source>
        <dbReference type="EMBL" id="KAL3875891.1"/>
    </source>
</evidence>
<dbReference type="FunFam" id="3.30.160.60:FF:000630">
    <property type="entry name" value="Zinc finger protein 180"/>
    <property type="match status" value="1"/>
</dbReference>
<evidence type="ECO:0000256" key="8">
    <source>
        <dbReference type="SAM" id="MobiDB-lite"/>
    </source>
</evidence>
<evidence type="ECO:0000256" key="4">
    <source>
        <dbReference type="ARBA" id="ARBA00022771"/>
    </source>
</evidence>
<proteinExistence type="predicted"/>
<accession>A0ABD3WRC2</accession>
<feature type="compositionally biased region" description="Acidic residues" evidence="8">
    <location>
        <begin position="939"/>
        <end position="958"/>
    </location>
</feature>
<feature type="compositionally biased region" description="Acidic residues" evidence="8">
    <location>
        <begin position="466"/>
        <end position="475"/>
    </location>
</feature>
<keyword evidence="3" id="KW-0677">Repeat</keyword>
<comment type="subcellular location">
    <subcellularLocation>
        <location evidence="1">Nucleus</location>
    </subcellularLocation>
</comment>
<feature type="region of interest" description="Disordered" evidence="8">
    <location>
        <begin position="802"/>
        <end position="831"/>
    </location>
</feature>
<keyword evidence="11" id="KW-1185">Reference proteome</keyword>
<feature type="compositionally biased region" description="Basic and acidic residues" evidence="8">
    <location>
        <begin position="806"/>
        <end position="815"/>
    </location>
</feature>
<evidence type="ECO:0000256" key="2">
    <source>
        <dbReference type="ARBA" id="ARBA00022723"/>
    </source>
</evidence>
<dbReference type="Pfam" id="PF17921">
    <property type="entry name" value="Integrase_H2C2"/>
    <property type="match status" value="2"/>
</dbReference>
<evidence type="ECO:0000256" key="1">
    <source>
        <dbReference type="ARBA" id="ARBA00004123"/>
    </source>
</evidence>
<dbReference type="InterPro" id="IPR036397">
    <property type="entry name" value="RNaseH_sf"/>
</dbReference>
<evidence type="ECO:0000256" key="7">
    <source>
        <dbReference type="PROSITE-ProRule" id="PRU00042"/>
    </source>
</evidence>
<evidence type="ECO:0000256" key="3">
    <source>
        <dbReference type="ARBA" id="ARBA00022737"/>
    </source>
</evidence>
<dbReference type="SUPFAM" id="SSF57667">
    <property type="entry name" value="beta-beta-alpha zinc fingers"/>
    <property type="match status" value="3"/>
</dbReference>
<gene>
    <name evidence="10" type="ORF">ACJMK2_033798</name>
</gene>
<evidence type="ECO:0000256" key="5">
    <source>
        <dbReference type="ARBA" id="ARBA00022833"/>
    </source>
</evidence>
<feature type="domain" description="C2H2-type" evidence="9">
    <location>
        <begin position="1051"/>
        <end position="1073"/>
    </location>
</feature>
<dbReference type="Gene3D" id="3.30.420.10">
    <property type="entry name" value="Ribonuclease H-like superfamily/Ribonuclease H"/>
    <property type="match status" value="1"/>
</dbReference>
<feature type="compositionally biased region" description="Polar residues" evidence="8">
    <location>
        <begin position="820"/>
        <end position="831"/>
    </location>
</feature>
<dbReference type="PROSITE" id="PS50157">
    <property type="entry name" value="ZINC_FINGER_C2H2_2"/>
    <property type="match status" value="6"/>
</dbReference>
<keyword evidence="2" id="KW-0479">Metal-binding</keyword>
<protein>
    <recommendedName>
        <fullName evidence="9">C2H2-type domain-containing protein</fullName>
    </recommendedName>
</protein>
<evidence type="ECO:0000256" key="6">
    <source>
        <dbReference type="ARBA" id="ARBA00023242"/>
    </source>
</evidence>
<feature type="domain" description="C2H2-type" evidence="9">
    <location>
        <begin position="1081"/>
        <end position="1109"/>
    </location>
</feature>
<feature type="domain" description="C2H2-type" evidence="9">
    <location>
        <begin position="1023"/>
        <end position="1050"/>
    </location>
</feature>
<evidence type="ECO:0000259" key="9">
    <source>
        <dbReference type="PROSITE" id="PS50157"/>
    </source>
</evidence>
<dbReference type="InterPro" id="IPR041588">
    <property type="entry name" value="Integrase_H2C2"/>
</dbReference>
<feature type="region of interest" description="Disordered" evidence="8">
    <location>
        <begin position="1184"/>
        <end position="1207"/>
    </location>
</feature>
<dbReference type="InterPro" id="IPR013087">
    <property type="entry name" value="Znf_C2H2_type"/>
</dbReference>
<dbReference type="Pfam" id="PF00096">
    <property type="entry name" value="zf-C2H2"/>
    <property type="match status" value="3"/>
</dbReference>
<evidence type="ECO:0000313" key="11">
    <source>
        <dbReference type="Proteomes" id="UP001634394"/>
    </source>
</evidence>
<keyword evidence="4 7" id="KW-0863">Zinc-finger</keyword>
<name>A0ABD3WRC2_SINWO</name>
<dbReference type="InterPro" id="IPR036236">
    <property type="entry name" value="Znf_C2H2_sf"/>
</dbReference>
<reference evidence="10 11" key="1">
    <citation type="submission" date="2024-11" db="EMBL/GenBank/DDBJ databases">
        <title>Chromosome-level genome assembly of the freshwater bivalve Anodonta woodiana.</title>
        <authorList>
            <person name="Chen X."/>
        </authorList>
    </citation>
    <scope>NUCLEOTIDE SEQUENCE [LARGE SCALE GENOMIC DNA]</scope>
    <source>
        <strain evidence="10">MN2024</strain>
        <tissue evidence="10">Gills</tissue>
    </source>
</reference>
<dbReference type="Proteomes" id="UP001634394">
    <property type="component" value="Unassembled WGS sequence"/>
</dbReference>